<gene>
    <name evidence="3" type="ORF">BOX15_Mlig015338g3</name>
</gene>
<dbReference type="GO" id="GO:0005654">
    <property type="term" value="C:nucleoplasm"/>
    <property type="evidence" value="ECO:0007669"/>
    <property type="project" value="TreeGrafter"/>
</dbReference>
<dbReference type="GO" id="GO:0003676">
    <property type="term" value="F:nucleic acid binding"/>
    <property type="evidence" value="ECO:0007669"/>
    <property type="project" value="InterPro"/>
</dbReference>
<dbReference type="GO" id="GO:0035195">
    <property type="term" value="P:miRNA-mediated post-transcriptional gene silencing"/>
    <property type="evidence" value="ECO:0007669"/>
    <property type="project" value="TreeGrafter"/>
</dbReference>
<feature type="region of interest" description="Disordered" evidence="1">
    <location>
        <begin position="605"/>
        <end position="703"/>
    </location>
</feature>
<feature type="region of interest" description="Disordered" evidence="1">
    <location>
        <begin position="1"/>
        <end position="73"/>
    </location>
</feature>
<evidence type="ECO:0000313" key="4">
    <source>
        <dbReference type="Proteomes" id="UP000215902"/>
    </source>
</evidence>
<feature type="compositionally biased region" description="Polar residues" evidence="1">
    <location>
        <begin position="261"/>
        <end position="276"/>
    </location>
</feature>
<evidence type="ECO:0000256" key="1">
    <source>
        <dbReference type="SAM" id="MobiDB-lite"/>
    </source>
</evidence>
<dbReference type="Gene3D" id="3.30.70.330">
    <property type="match status" value="1"/>
</dbReference>
<evidence type="ECO:0000259" key="2">
    <source>
        <dbReference type="PROSITE" id="PS50030"/>
    </source>
</evidence>
<feature type="compositionally biased region" description="Low complexity" evidence="1">
    <location>
        <begin position="225"/>
        <end position="243"/>
    </location>
</feature>
<dbReference type="GO" id="GO:0060213">
    <property type="term" value="P:positive regulation of nuclear-transcribed mRNA poly(A) tail shortening"/>
    <property type="evidence" value="ECO:0007669"/>
    <property type="project" value="TreeGrafter"/>
</dbReference>
<dbReference type="AlphaFoldDB" id="A0A267DJC3"/>
<dbReference type="CDD" id="cd14270">
    <property type="entry name" value="UBA"/>
    <property type="match status" value="1"/>
</dbReference>
<dbReference type="PANTHER" id="PTHR13020">
    <property type="entry name" value="TRINUCLEOTIDE REPEAT-CONTAINING GENE 6"/>
    <property type="match status" value="1"/>
</dbReference>
<feature type="compositionally biased region" description="Gly residues" evidence="1">
    <location>
        <begin position="101"/>
        <end position="119"/>
    </location>
</feature>
<accession>A0A267DJC3</accession>
<evidence type="ECO:0000313" key="3">
    <source>
        <dbReference type="EMBL" id="PAA49246.1"/>
    </source>
</evidence>
<organism evidence="3 4">
    <name type="scientific">Macrostomum lignano</name>
    <dbReference type="NCBI Taxonomy" id="282301"/>
    <lineage>
        <taxon>Eukaryota</taxon>
        <taxon>Metazoa</taxon>
        <taxon>Spiralia</taxon>
        <taxon>Lophotrochozoa</taxon>
        <taxon>Platyhelminthes</taxon>
        <taxon>Rhabditophora</taxon>
        <taxon>Macrostomorpha</taxon>
        <taxon>Macrostomida</taxon>
        <taxon>Macrostomidae</taxon>
        <taxon>Macrostomum</taxon>
    </lineage>
</organism>
<dbReference type="InterPro" id="IPR035979">
    <property type="entry name" value="RBD_domain_sf"/>
</dbReference>
<dbReference type="InterPro" id="IPR012677">
    <property type="entry name" value="Nucleotide-bd_a/b_plait_sf"/>
</dbReference>
<feature type="compositionally biased region" description="Gly residues" evidence="1">
    <location>
        <begin position="887"/>
        <end position="896"/>
    </location>
</feature>
<feature type="compositionally biased region" description="Gly residues" evidence="1">
    <location>
        <begin position="11"/>
        <end position="23"/>
    </location>
</feature>
<name>A0A267DJC3_9PLAT</name>
<feature type="compositionally biased region" description="Polar residues" evidence="1">
    <location>
        <begin position="123"/>
        <end position="132"/>
    </location>
</feature>
<dbReference type="SUPFAM" id="SSF46934">
    <property type="entry name" value="UBA-like"/>
    <property type="match status" value="1"/>
</dbReference>
<feature type="region of interest" description="Disordered" evidence="1">
    <location>
        <begin position="86"/>
        <end position="157"/>
    </location>
</feature>
<dbReference type="InterPro" id="IPR052068">
    <property type="entry name" value="GW182_domain"/>
</dbReference>
<dbReference type="PANTHER" id="PTHR13020:SF25">
    <property type="entry name" value="PROTEIN GAWKY"/>
    <property type="match status" value="1"/>
</dbReference>
<dbReference type="STRING" id="282301.A0A267DJC3"/>
<dbReference type="OrthoDB" id="6258734at2759"/>
<protein>
    <recommendedName>
        <fullName evidence="2">UBA domain-containing protein</fullName>
    </recommendedName>
</protein>
<proteinExistence type="predicted"/>
<feature type="region of interest" description="Disordered" evidence="1">
    <location>
        <begin position="225"/>
        <end position="276"/>
    </location>
</feature>
<feature type="region of interest" description="Disordered" evidence="1">
    <location>
        <begin position="881"/>
        <end position="905"/>
    </location>
</feature>
<keyword evidence="4" id="KW-1185">Reference proteome</keyword>
<dbReference type="InterPro" id="IPR015940">
    <property type="entry name" value="UBA"/>
</dbReference>
<dbReference type="EMBL" id="NIVC01003936">
    <property type="protein sequence ID" value="PAA49246.1"/>
    <property type="molecule type" value="Genomic_DNA"/>
</dbReference>
<feature type="region of interest" description="Disordered" evidence="1">
    <location>
        <begin position="319"/>
        <end position="399"/>
    </location>
</feature>
<dbReference type="SUPFAM" id="SSF54928">
    <property type="entry name" value="RNA-binding domain, RBD"/>
    <property type="match status" value="1"/>
</dbReference>
<feature type="compositionally biased region" description="Gly residues" evidence="1">
    <location>
        <begin position="694"/>
        <end position="703"/>
    </location>
</feature>
<feature type="compositionally biased region" description="Low complexity" evidence="1">
    <location>
        <begin position="43"/>
        <end position="57"/>
    </location>
</feature>
<sequence>MSLRNGADNGNSGGNGGSGGGFGSSSVWAPTSVSGSGWNSEVTTSAAGSSTGADAASLKAGDEPGKDAWPQLDGAAVITTASIVDSANSTADSSQQQPRSAGGGSAWGGGVGDSAGGGWDATSAVSPTSDTAKSVGGAMASSSTAPPPPLSSQAGVWSSAGLGGAASIWGTGPQAGDSAAASVSSPTTPAGSMEAAWMSGAGWKPAAVPGPAGAPADDFGNLQQQLGQQQQLPQPPAASGGPAMPDDPSASGGGQVFDAIVNSNDGWGSRPINQTTPWDLGASDAAAATASMRPGESLVWNQEPNNGTAIWETYYESRGERPGRWDRGQQQPPPSSMDAFQTGGQPPWTGGWNSAEADEPWSGLGGHQGVPPMMPHPKMHQQPHHQQPPPLSGGQPHSKPEMRATLIRQLVEYGFSREEATQALINNNMSLEGAMNELRAGLGGGGGGGSHPHQQRAAAAVAAAAAAAAAGGYPPSGGGGGGSGRGGAPPPQMRDQIMRQLQAVVHRGMMVGPPPLQQQQQQQQQQMAPAVQQDAKLMQQQLMVGQNQLNLLTNQQQKLVAAMRQQGQMSPMYAQHASQLQELVVKSNQLKTNMHQITQQLRAMELGGGGGASGPDGRALAPGMPPMGQQQQQPPPAPPQSQSRFEAWSGGLRGDEQRAPGQQQQSQLHASLSNPNLMGGPHPAFHRSMSEIAPGGGANRGAGAGGIPGVMDGIPEFVPGQPWAGGVAGVGGAGGVGRDVDISFGQGGGGAGAGGAVGGGLFSVSHESLEQHLGGGSRTRGAGGGSGGGGGVWQQPSMGGQRCCLFMRQLSPQLNRDVLNKICTQQGRVHRLQVHPANLWALIQFSSHDEADKAHKNLLSLAQQLTLATVQEAERLIQMDSAPAPGGWSGGGGGSAGVWPDMDPI</sequence>
<dbReference type="InterPro" id="IPR009060">
    <property type="entry name" value="UBA-like_sf"/>
</dbReference>
<feature type="compositionally biased region" description="Low complexity" evidence="1">
    <location>
        <begin position="178"/>
        <end position="190"/>
    </location>
</feature>
<feature type="compositionally biased region" description="Polar residues" evidence="1">
    <location>
        <begin position="86"/>
        <end position="99"/>
    </location>
</feature>
<comment type="caution">
    <text evidence="3">The sequence shown here is derived from an EMBL/GenBank/DDBJ whole genome shotgun (WGS) entry which is preliminary data.</text>
</comment>
<feature type="region of interest" description="Disordered" evidence="1">
    <location>
        <begin position="173"/>
        <end position="193"/>
    </location>
</feature>
<dbReference type="GO" id="GO:0000932">
    <property type="term" value="C:P-body"/>
    <property type="evidence" value="ECO:0007669"/>
    <property type="project" value="TreeGrafter"/>
</dbReference>
<feature type="compositionally biased region" description="Polar residues" evidence="1">
    <location>
        <begin position="27"/>
        <end position="42"/>
    </location>
</feature>
<reference evidence="3 4" key="1">
    <citation type="submission" date="2017-06" db="EMBL/GenBank/DDBJ databases">
        <title>A platform for efficient transgenesis in Macrostomum lignano, a flatworm model organism for stem cell research.</title>
        <authorList>
            <person name="Berezikov E."/>
        </authorList>
    </citation>
    <scope>NUCLEOTIDE SEQUENCE [LARGE SCALE GENOMIC DNA]</scope>
    <source>
        <strain evidence="3">DV1</strain>
        <tissue evidence="3">Whole organism</tissue>
    </source>
</reference>
<dbReference type="PROSITE" id="PS50030">
    <property type="entry name" value="UBA"/>
    <property type="match status" value="1"/>
</dbReference>
<dbReference type="Proteomes" id="UP000215902">
    <property type="component" value="Unassembled WGS sequence"/>
</dbReference>
<feature type="domain" description="UBA" evidence="2">
    <location>
        <begin position="401"/>
        <end position="441"/>
    </location>
</feature>
<dbReference type="Gene3D" id="1.10.8.10">
    <property type="entry name" value="DNA helicase RuvA subunit, C-terminal domain"/>
    <property type="match status" value="1"/>
</dbReference>